<dbReference type="GO" id="GO:0015031">
    <property type="term" value="P:protein transport"/>
    <property type="evidence" value="ECO:0007669"/>
    <property type="project" value="UniProtKB-KW"/>
</dbReference>
<dbReference type="RefSeq" id="WP_028461800.1">
    <property type="nucleotide sequence ID" value="NZ_FSRO01000001.1"/>
</dbReference>
<evidence type="ECO:0000256" key="2">
    <source>
        <dbReference type="ARBA" id="ARBA00010004"/>
    </source>
</evidence>
<evidence type="ECO:0000256" key="7">
    <source>
        <dbReference type="ARBA" id="ARBA00022795"/>
    </source>
</evidence>
<dbReference type="Pfam" id="PF02050">
    <property type="entry name" value="FliJ"/>
    <property type="match status" value="1"/>
</dbReference>
<comment type="subcellular location">
    <subcellularLocation>
        <location evidence="1">Cell membrane</location>
        <topology evidence="1">Peripheral membrane protein</topology>
        <orientation evidence="1">Cytoplasmic side</orientation>
    </subcellularLocation>
</comment>
<keyword evidence="4" id="KW-0813">Transport</keyword>
<reference evidence="12 13" key="1">
    <citation type="submission" date="2016-12" db="EMBL/GenBank/DDBJ databases">
        <authorList>
            <person name="Song W.-J."/>
            <person name="Kurnit D.M."/>
        </authorList>
    </citation>
    <scope>NUCLEOTIDE SEQUENCE [LARGE SCALE GENOMIC DNA]</scope>
    <source>
        <strain evidence="12 13">ATCC 49181</strain>
    </source>
</reference>
<dbReference type="NCBIfam" id="TIGR02473">
    <property type="entry name" value="flagell_FliJ"/>
    <property type="match status" value="1"/>
</dbReference>
<evidence type="ECO:0000256" key="11">
    <source>
        <dbReference type="SAM" id="MobiDB-lite"/>
    </source>
</evidence>
<accession>A0A1N6I5S1</accession>
<dbReference type="PRINTS" id="PR01004">
    <property type="entry name" value="FLGFLIJ"/>
</dbReference>
<dbReference type="InterPro" id="IPR053716">
    <property type="entry name" value="Flag_assembly_chemotaxis_eff"/>
</dbReference>
<keyword evidence="6" id="KW-0145">Chemotaxis</keyword>
<dbReference type="InterPro" id="IPR012823">
    <property type="entry name" value="Flagell_FliJ"/>
</dbReference>
<dbReference type="GO" id="GO:0044781">
    <property type="term" value="P:bacterial-type flagellum organization"/>
    <property type="evidence" value="ECO:0007669"/>
    <property type="project" value="UniProtKB-KW"/>
</dbReference>
<dbReference type="eggNOG" id="COG2882">
    <property type="taxonomic scope" value="Bacteria"/>
</dbReference>
<dbReference type="InterPro" id="IPR018006">
    <property type="entry name" value="Flag_FliJ_proteobac"/>
</dbReference>
<keyword evidence="13" id="KW-1185">Reference proteome</keyword>
<dbReference type="STRING" id="44575.SAMN05216419_103226"/>
<dbReference type="PIRSF" id="PIRSF019404">
    <property type="entry name" value="FliJ"/>
    <property type="match status" value="1"/>
</dbReference>
<evidence type="ECO:0000256" key="1">
    <source>
        <dbReference type="ARBA" id="ARBA00004413"/>
    </source>
</evidence>
<feature type="compositionally biased region" description="Basic and acidic residues" evidence="11">
    <location>
        <begin position="119"/>
        <end position="132"/>
    </location>
</feature>
<name>A0A1N6I5S1_9PROT</name>
<keyword evidence="5" id="KW-1003">Cell membrane</keyword>
<organism evidence="12 13">
    <name type="scientific">Nitrosomonas cryotolerans ATCC 49181</name>
    <dbReference type="NCBI Taxonomy" id="1131553"/>
    <lineage>
        <taxon>Bacteria</taxon>
        <taxon>Pseudomonadati</taxon>
        <taxon>Pseudomonadota</taxon>
        <taxon>Betaproteobacteria</taxon>
        <taxon>Nitrosomonadales</taxon>
        <taxon>Nitrosomonadaceae</taxon>
        <taxon>Nitrosomonas</taxon>
    </lineage>
</organism>
<keyword evidence="12" id="KW-0282">Flagellum</keyword>
<evidence type="ECO:0000256" key="6">
    <source>
        <dbReference type="ARBA" id="ARBA00022500"/>
    </source>
</evidence>
<evidence type="ECO:0000256" key="5">
    <source>
        <dbReference type="ARBA" id="ARBA00022475"/>
    </source>
</evidence>
<dbReference type="GO" id="GO:0003774">
    <property type="term" value="F:cytoskeletal motor activity"/>
    <property type="evidence" value="ECO:0007669"/>
    <property type="project" value="InterPro"/>
</dbReference>
<dbReference type="GO" id="GO:0005886">
    <property type="term" value="C:plasma membrane"/>
    <property type="evidence" value="ECO:0007669"/>
    <property type="project" value="UniProtKB-SubCell"/>
</dbReference>
<comment type="similarity">
    <text evidence="2">Belongs to the FliJ family.</text>
</comment>
<protein>
    <recommendedName>
        <fullName evidence="3">Flagellar FliJ protein</fullName>
    </recommendedName>
</protein>
<dbReference type="Proteomes" id="UP000185062">
    <property type="component" value="Unassembled WGS sequence"/>
</dbReference>
<dbReference type="PANTHER" id="PTHR38786">
    <property type="entry name" value="FLAGELLAR FLIJ PROTEIN"/>
    <property type="match status" value="1"/>
</dbReference>
<keyword evidence="12" id="KW-0969">Cilium</keyword>
<keyword evidence="9" id="KW-0472">Membrane</keyword>
<dbReference type="InterPro" id="IPR052570">
    <property type="entry name" value="FliJ"/>
</dbReference>
<sequence length="147" mass="17171">MSKSSSLKILLDHAQQQSNTSARKLGQLNSQQQEAEKKLLLLLQYQHNYQSHFQDSAKKGIDQIEWLNFIAFMNKLDAAITEQRKTVTITNSNREIGGSEFQSYQRKLKSYDTLSQRHDRIKTQQLTKREQTEQDEYAATPSIHHYK</sequence>
<keyword evidence="10" id="KW-1006">Bacterial flagellum protein export</keyword>
<dbReference type="EMBL" id="FSRO01000001">
    <property type="protein sequence ID" value="SIO27364.1"/>
    <property type="molecule type" value="Genomic_DNA"/>
</dbReference>
<dbReference type="GO" id="GO:0071973">
    <property type="term" value="P:bacterial-type flagellum-dependent cell motility"/>
    <property type="evidence" value="ECO:0007669"/>
    <property type="project" value="InterPro"/>
</dbReference>
<dbReference type="GO" id="GO:0006935">
    <property type="term" value="P:chemotaxis"/>
    <property type="evidence" value="ECO:0007669"/>
    <property type="project" value="UniProtKB-KW"/>
</dbReference>
<proteinExistence type="inferred from homology"/>
<dbReference type="Gene3D" id="1.10.287.1700">
    <property type="match status" value="1"/>
</dbReference>
<dbReference type="AlphaFoldDB" id="A0A1N6I5S1"/>
<evidence type="ECO:0000256" key="4">
    <source>
        <dbReference type="ARBA" id="ARBA00022448"/>
    </source>
</evidence>
<keyword evidence="7" id="KW-1005">Bacterial flagellum biogenesis</keyword>
<evidence type="ECO:0000313" key="13">
    <source>
        <dbReference type="Proteomes" id="UP000185062"/>
    </source>
</evidence>
<keyword evidence="8" id="KW-0653">Protein transport</keyword>
<evidence type="ECO:0000256" key="3">
    <source>
        <dbReference type="ARBA" id="ARBA00020392"/>
    </source>
</evidence>
<keyword evidence="12" id="KW-0966">Cell projection</keyword>
<dbReference type="PANTHER" id="PTHR38786:SF1">
    <property type="entry name" value="FLAGELLAR FLIJ PROTEIN"/>
    <property type="match status" value="1"/>
</dbReference>
<gene>
    <name evidence="12" type="ORF">SAMN02743940_1560</name>
</gene>
<dbReference type="GO" id="GO:0009288">
    <property type="term" value="C:bacterial-type flagellum"/>
    <property type="evidence" value="ECO:0007669"/>
    <property type="project" value="InterPro"/>
</dbReference>
<evidence type="ECO:0000256" key="9">
    <source>
        <dbReference type="ARBA" id="ARBA00023136"/>
    </source>
</evidence>
<feature type="region of interest" description="Disordered" evidence="11">
    <location>
        <begin position="119"/>
        <end position="147"/>
    </location>
</feature>
<evidence type="ECO:0000313" key="12">
    <source>
        <dbReference type="EMBL" id="SIO27364.1"/>
    </source>
</evidence>
<evidence type="ECO:0000256" key="10">
    <source>
        <dbReference type="ARBA" id="ARBA00023225"/>
    </source>
</evidence>
<evidence type="ECO:0000256" key="8">
    <source>
        <dbReference type="ARBA" id="ARBA00022927"/>
    </source>
</evidence>